<evidence type="ECO:0000313" key="6">
    <source>
        <dbReference type="Proteomes" id="UP001205105"/>
    </source>
</evidence>
<dbReference type="GO" id="GO:0004222">
    <property type="term" value="F:metalloendopeptidase activity"/>
    <property type="evidence" value="ECO:0007669"/>
    <property type="project" value="InterPro"/>
</dbReference>
<accession>A0AAD5DHB5</accession>
<feature type="compositionally biased region" description="Pro residues" evidence="2">
    <location>
        <begin position="522"/>
        <end position="540"/>
    </location>
</feature>
<protein>
    <recommendedName>
        <fullName evidence="4">Peptidase M12B domain-containing protein</fullName>
    </recommendedName>
</protein>
<dbReference type="PROSITE" id="PS50215">
    <property type="entry name" value="ADAM_MEPRO"/>
    <property type="match status" value="1"/>
</dbReference>
<feature type="signal peptide" evidence="3">
    <location>
        <begin position="1"/>
        <end position="22"/>
    </location>
</feature>
<reference evidence="5" key="1">
    <citation type="submission" date="2020-11" db="EMBL/GenBank/DDBJ databases">
        <title>Chlorella ohadii genome sequencing and assembly.</title>
        <authorList>
            <person name="Murik O."/>
            <person name="Treves H."/>
            <person name="Kedem I."/>
            <person name="Shotland Y."/>
            <person name="Kaplan A."/>
        </authorList>
    </citation>
    <scope>NUCLEOTIDE SEQUENCE</scope>
    <source>
        <strain evidence="5">1</strain>
    </source>
</reference>
<sequence length="840" mass="87894">MRAVLVLCALLVLALRPAAVAAARVQAQASATGLAATARAVPHGGQLAIQRIKLPGQDANATLELERFSPFAPGAVIAVQADPSSPPVHQAPPNTAYFRGSIAGRPASQVVVHVEANGAMGGVAVDGQRQWKLAKPAGGSGGASASVATDAVPLSATAVNATEEPPRPRFQCGVQHGATVDPFEGESGRSRWGGAQGAGPARRLQQAIETDTLYLAKFANQNAALNHIAAVIGLADVVYSREIGVDIVLGYVRFWTGSDPYSPNATLYTDSLLLLKALTTTPRTLTFFMSGGNEYVLGGIAWNRGTSDTEDLSVLCDWGYYKGINKPGTNRGYSLCAGMGGSLGWSGDQTQNPSAVTWCNLVGDANTVDNCVATEASCPQTNVGKLPSCSAPTPYFNGGEHSGGFDKRRMRVHTGLIGIRSNGCAHGLVPTALEHAHAHPCLVDNQQCSSVVPLKLCSHLLSGYEKNNAMTFGGGVASAALPNNQLHTCGNKPERVATLMRNNLLWAAGNYTGPNLCLKGGPAPPPLPPSPPLPPAPPPVAEKGGRNDPIPVGTLPWTSGVLSFSSWNANINSGMVNCYWVVSNSEGFLFKLATPAFQGTSASVTVSTCESSTEDTVMGIWSGDGTTCVASEDNGSCGPASESLPTTMAFNAAPSTTYLIAVRPVGPLVREQGVLTRLGTGYSCDPLQRTGQSCVSEKYKTQFALNATGDLRLTAADAKKPVQLLLMATGRARITLNGAVLPALDINSELEWQFVHHIYLPLWESSLLVKAALRTRARLCRTAYTAAATAGTTKTASMTLPAGDARISVEWIQVNGTSRLKLMWKTAAALAWAPPRLLVG</sequence>
<keyword evidence="6" id="KW-1185">Reference proteome</keyword>
<dbReference type="Proteomes" id="UP001205105">
    <property type="component" value="Unassembled WGS sequence"/>
</dbReference>
<dbReference type="EMBL" id="JADXDR010000266">
    <property type="protein sequence ID" value="KAI7835440.1"/>
    <property type="molecule type" value="Genomic_DNA"/>
</dbReference>
<comment type="caution">
    <text evidence="5">The sequence shown here is derived from an EMBL/GenBank/DDBJ whole genome shotgun (WGS) entry which is preliminary data.</text>
</comment>
<evidence type="ECO:0000256" key="2">
    <source>
        <dbReference type="SAM" id="MobiDB-lite"/>
    </source>
</evidence>
<evidence type="ECO:0000256" key="1">
    <source>
        <dbReference type="PROSITE-ProRule" id="PRU00276"/>
    </source>
</evidence>
<name>A0AAD5DHB5_9CHLO</name>
<keyword evidence="3" id="KW-0732">Signal</keyword>
<organism evidence="5 6">
    <name type="scientific">Chlorella ohadii</name>
    <dbReference type="NCBI Taxonomy" id="2649997"/>
    <lineage>
        <taxon>Eukaryota</taxon>
        <taxon>Viridiplantae</taxon>
        <taxon>Chlorophyta</taxon>
        <taxon>core chlorophytes</taxon>
        <taxon>Trebouxiophyceae</taxon>
        <taxon>Chlorellales</taxon>
        <taxon>Chlorellaceae</taxon>
        <taxon>Chlorella clade</taxon>
        <taxon>Chlorella</taxon>
    </lineage>
</organism>
<dbReference type="InterPro" id="IPR001590">
    <property type="entry name" value="Peptidase_M12B"/>
</dbReference>
<feature type="chain" id="PRO_5042297586" description="Peptidase M12B domain-containing protein" evidence="3">
    <location>
        <begin position="23"/>
        <end position="840"/>
    </location>
</feature>
<evidence type="ECO:0000259" key="4">
    <source>
        <dbReference type="PROSITE" id="PS50215"/>
    </source>
</evidence>
<gene>
    <name evidence="5" type="ORF">COHA_010657</name>
</gene>
<feature type="region of interest" description="Disordered" evidence="2">
    <location>
        <begin position="520"/>
        <end position="550"/>
    </location>
</feature>
<dbReference type="AlphaFoldDB" id="A0AAD5DHB5"/>
<proteinExistence type="predicted"/>
<evidence type="ECO:0000256" key="3">
    <source>
        <dbReference type="SAM" id="SignalP"/>
    </source>
</evidence>
<feature type="domain" description="Peptidase M12B" evidence="4">
    <location>
        <begin position="202"/>
        <end position="390"/>
    </location>
</feature>
<evidence type="ECO:0000313" key="5">
    <source>
        <dbReference type="EMBL" id="KAI7835440.1"/>
    </source>
</evidence>
<comment type="caution">
    <text evidence="1">Lacks conserved residue(s) required for the propagation of feature annotation.</text>
</comment>
<dbReference type="GO" id="GO:0006508">
    <property type="term" value="P:proteolysis"/>
    <property type="evidence" value="ECO:0007669"/>
    <property type="project" value="InterPro"/>
</dbReference>